<accession>A0A9N7UJA0</accession>
<name>A0A9N7UJA0_PLEPL</name>
<dbReference type="Proteomes" id="UP001153269">
    <property type="component" value="Unassembled WGS sequence"/>
</dbReference>
<evidence type="ECO:0000256" key="2">
    <source>
        <dbReference type="SAM" id="Phobius"/>
    </source>
</evidence>
<proteinExistence type="predicted"/>
<keyword evidence="2" id="KW-1133">Transmembrane helix</keyword>
<evidence type="ECO:0000256" key="1">
    <source>
        <dbReference type="SAM" id="MobiDB-lite"/>
    </source>
</evidence>
<comment type="caution">
    <text evidence="3">The sequence shown here is derived from an EMBL/GenBank/DDBJ whole genome shotgun (WGS) entry which is preliminary data.</text>
</comment>
<sequence length="165" mass="17869">MAWQDATLQVWVIVGVYGVSAVNSLCQALRRHFKHTKQTIRIPTCPLVPPSARVSLPPPSSSFISLPFPPPPSSLLSSSSTCSQPCCVLSFTTASLLCRIVSMSASVALPLCFTELTSFLSPCSPLCPRERPVHDGSSNSGKRSAKHAGLTHRAQRSEKHEERRS</sequence>
<evidence type="ECO:0000313" key="3">
    <source>
        <dbReference type="EMBL" id="CAB1431412.1"/>
    </source>
</evidence>
<feature type="compositionally biased region" description="Basic residues" evidence="1">
    <location>
        <begin position="143"/>
        <end position="154"/>
    </location>
</feature>
<reference evidence="3" key="1">
    <citation type="submission" date="2020-03" db="EMBL/GenBank/DDBJ databases">
        <authorList>
            <person name="Weist P."/>
        </authorList>
    </citation>
    <scope>NUCLEOTIDE SEQUENCE</scope>
</reference>
<keyword evidence="2" id="KW-0472">Membrane</keyword>
<dbReference type="EMBL" id="CADEAL010001335">
    <property type="protein sequence ID" value="CAB1431412.1"/>
    <property type="molecule type" value="Genomic_DNA"/>
</dbReference>
<keyword evidence="2" id="KW-0812">Transmembrane</keyword>
<dbReference type="AlphaFoldDB" id="A0A9N7UJA0"/>
<organism evidence="3 4">
    <name type="scientific">Pleuronectes platessa</name>
    <name type="common">European plaice</name>
    <dbReference type="NCBI Taxonomy" id="8262"/>
    <lineage>
        <taxon>Eukaryota</taxon>
        <taxon>Metazoa</taxon>
        <taxon>Chordata</taxon>
        <taxon>Craniata</taxon>
        <taxon>Vertebrata</taxon>
        <taxon>Euteleostomi</taxon>
        <taxon>Actinopterygii</taxon>
        <taxon>Neopterygii</taxon>
        <taxon>Teleostei</taxon>
        <taxon>Neoteleostei</taxon>
        <taxon>Acanthomorphata</taxon>
        <taxon>Carangaria</taxon>
        <taxon>Pleuronectiformes</taxon>
        <taxon>Pleuronectoidei</taxon>
        <taxon>Pleuronectidae</taxon>
        <taxon>Pleuronectes</taxon>
    </lineage>
</organism>
<feature type="region of interest" description="Disordered" evidence="1">
    <location>
        <begin position="131"/>
        <end position="165"/>
    </location>
</feature>
<evidence type="ECO:0000313" key="4">
    <source>
        <dbReference type="Proteomes" id="UP001153269"/>
    </source>
</evidence>
<gene>
    <name evidence="3" type="ORF">PLEPLA_LOCUS19468</name>
</gene>
<evidence type="ECO:0008006" key="5">
    <source>
        <dbReference type="Google" id="ProtNLM"/>
    </source>
</evidence>
<feature type="compositionally biased region" description="Basic and acidic residues" evidence="1">
    <location>
        <begin position="155"/>
        <end position="165"/>
    </location>
</feature>
<protein>
    <recommendedName>
        <fullName evidence="5">Transmembrane protein</fullName>
    </recommendedName>
</protein>
<keyword evidence="4" id="KW-1185">Reference proteome</keyword>
<feature type="transmembrane region" description="Helical" evidence="2">
    <location>
        <begin position="6"/>
        <end position="26"/>
    </location>
</feature>